<dbReference type="Proteomes" id="UP000276128">
    <property type="component" value="Unassembled WGS sequence"/>
</dbReference>
<accession>A0A3S0AC92</accession>
<evidence type="ECO:0008006" key="4">
    <source>
        <dbReference type="Google" id="ProtNLM"/>
    </source>
</evidence>
<dbReference type="EMBL" id="RXHU01000028">
    <property type="protein sequence ID" value="RTE09644.1"/>
    <property type="molecule type" value="Genomic_DNA"/>
</dbReference>
<dbReference type="RefSeq" id="WP_126141335.1">
    <property type="nucleotide sequence ID" value="NZ_RXHU01000028.1"/>
</dbReference>
<feature type="signal peptide" evidence="1">
    <location>
        <begin position="1"/>
        <end position="19"/>
    </location>
</feature>
<gene>
    <name evidence="2" type="ORF">EJQ19_11360</name>
</gene>
<feature type="chain" id="PRO_5018731238" description="Sporulation protein" evidence="1">
    <location>
        <begin position="20"/>
        <end position="132"/>
    </location>
</feature>
<dbReference type="OrthoDB" id="2679017at2"/>
<name>A0A3S0AC92_9BACL</name>
<dbReference type="PROSITE" id="PS51257">
    <property type="entry name" value="PROKAR_LIPOPROTEIN"/>
    <property type="match status" value="1"/>
</dbReference>
<keyword evidence="1" id="KW-0732">Signal</keyword>
<proteinExistence type="predicted"/>
<dbReference type="AlphaFoldDB" id="A0A3S0AC92"/>
<evidence type="ECO:0000313" key="2">
    <source>
        <dbReference type="EMBL" id="RTE09644.1"/>
    </source>
</evidence>
<sequence>MFKALLKWTGSVVLIFGLAACGTHKTTDNGTYKTQNYKQDGMLGITSVNPNNPMNPTYHHYDDDALLMKAVLDQLPGVEKSKFAIHGPNVNVKVTPKAGLTPAQVEDLRSQAQMALDTNMPRYKINVTMVGR</sequence>
<organism evidence="2 3">
    <name type="scientific">Paenibacillus whitsoniae</name>
    <dbReference type="NCBI Taxonomy" id="2496558"/>
    <lineage>
        <taxon>Bacteria</taxon>
        <taxon>Bacillati</taxon>
        <taxon>Bacillota</taxon>
        <taxon>Bacilli</taxon>
        <taxon>Bacillales</taxon>
        <taxon>Paenibacillaceae</taxon>
        <taxon>Paenibacillus</taxon>
    </lineage>
</organism>
<evidence type="ECO:0000313" key="3">
    <source>
        <dbReference type="Proteomes" id="UP000276128"/>
    </source>
</evidence>
<evidence type="ECO:0000256" key="1">
    <source>
        <dbReference type="SAM" id="SignalP"/>
    </source>
</evidence>
<comment type="caution">
    <text evidence="2">The sequence shown here is derived from an EMBL/GenBank/DDBJ whole genome shotgun (WGS) entry which is preliminary data.</text>
</comment>
<reference evidence="2 3" key="1">
    <citation type="submission" date="2018-12" db="EMBL/GenBank/DDBJ databases">
        <title>Bacillus ochoae sp. nov., Paenibacillus whitsoniae sp. nov., Paenibacillus spiritus sp. nov. Isolated from the Mars Exploration Rover during spacecraft assembly.</title>
        <authorList>
            <person name="Seuylemezian A."/>
            <person name="Vaishampayan P."/>
        </authorList>
    </citation>
    <scope>NUCLEOTIDE SEQUENCE [LARGE SCALE GENOMIC DNA]</scope>
    <source>
        <strain evidence="2 3">MER 54</strain>
    </source>
</reference>
<protein>
    <recommendedName>
        <fullName evidence="4">Sporulation protein</fullName>
    </recommendedName>
</protein>
<keyword evidence="3" id="KW-1185">Reference proteome</keyword>